<protein>
    <recommendedName>
        <fullName evidence="3">DUF295 domain-containing protein</fullName>
    </recommendedName>
</protein>
<dbReference type="EMBL" id="OZ037953">
    <property type="protein sequence ID" value="CAL1697677.1"/>
    <property type="molecule type" value="Genomic_DNA"/>
</dbReference>
<accession>A0ABP1CUB6</accession>
<keyword evidence="2" id="KW-1185">Reference proteome</keyword>
<organism evidence="1 2">
    <name type="scientific">Somion occarium</name>
    <dbReference type="NCBI Taxonomy" id="3059160"/>
    <lineage>
        <taxon>Eukaryota</taxon>
        <taxon>Fungi</taxon>
        <taxon>Dikarya</taxon>
        <taxon>Basidiomycota</taxon>
        <taxon>Agaricomycotina</taxon>
        <taxon>Agaricomycetes</taxon>
        <taxon>Polyporales</taxon>
        <taxon>Cerrenaceae</taxon>
        <taxon>Somion</taxon>
    </lineage>
</organism>
<dbReference type="Proteomes" id="UP001497453">
    <property type="component" value="Chromosome 10"/>
</dbReference>
<sequence>MSCGRGRMRLKGVIEDFTSEMSLVLYRRFHLISQKVYRLSPLCISKCRPFDVSLIGRLSDQPIPCFPVLNVVPSQLSVDGKHPRHLHDLCCGLAHSCRSRTQSPFIANVAYLQVYHMYFPLLRIPHHLFEIILHAQLSPAPTFYWFIRLVRLAMFHFYFLLYISSCGREIRNSKSSTLYVVDSFRRDETYTVSTSGLCFFNLPPNHVDVFVYRPDTGSLVKQLMSANDGLPSSILYYPTVLDLTAFPLEMSSSPSPKHFVPLDEVSCYARIDSLPLVPKWLH</sequence>
<name>A0ABP1CUB6_9APHY</name>
<evidence type="ECO:0008006" key="3">
    <source>
        <dbReference type="Google" id="ProtNLM"/>
    </source>
</evidence>
<evidence type="ECO:0000313" key="2">
    <source>
        <dbReference type="Proteomes" id="UP001497453"/>
    </source>
</evidence>
<reference evidence="2" key="1">
    <citation type="submission" date="2024-04" db="EMBL/GenBank/DDBJ databases">
        <authorList>
            <person name="Shaw F."/>
            <person name="Minotto A."/>
        </authorList>
    </citation>
    <scope>NUCLEOTIDE SEQUENCE [LARGE SCALE GENOMIC DNA]</scope>
</reference>
<evidence type="ECO:0000313" key="1">
    <source>
        <dbReference type="EMBL" id="CAL1697677.1"/>
    </source>
</evidence>
<gene>
    <name evidence="1" type="ORF">GFSPODELE1_LOCUS1789</name>
</gene>
<proteinExistence type="predicted"/>